<evidence type="ECO:0000259" key="3">
    <source>
        <dbReference type="PROSITE" id="PS50848"/>
    </source>
</evidence>
<sequence>MKLKLGLGTWCKMMETFMRYTENINFPALFTSIFILILVWLYVTIKKIYNRLNNGNGMVPLVSTIKKIIPPHINSGWQVCSVSNSIPIWKYDVTFTFAPKNLYCCRILLQKNSQVVLKELLDVEIFSSLLPNSKKFQVEKGSLKDQHDVISIVCLDSSLSLTSILLTQHSSLGINRKWFSNLSESWLYIHPSNILLTKLYGYWMCFHVQDLENNGSIFHLIASYPSSKKFSDICSCMSSCLILLKEHIDSISILKLIPTDEYKENDISTTVKCNTVVTDTGIINEPVVKMDNLSQTSNQLLMQLSDNDDDGVSLKSTNKQRNTDKLQRSTDESQRSTDKSQKSTGYNNNNFIKAQNSVEINTSKEKTSMLEKSIKSIEPISLAKSVKINGIKEEQSLLEKINIQLTPYMNILQEGFNTMMKIYNADETTPGWRFTGAKDGVRMFRCDKDEISEAPTFKGTGVINVPLGYVIQYVSSLSFKSEYDKMFESGTVVEVFCDNLTKIFNLKYVRIWPVSGRDFCSISIVRHLKDNIYGICVKAVEHPGCPAVSSHVRGNVLIGGFLLKVLSSDPPETELTYLARVELGGYIPQSVINKISAEQSMFPAVIRKHCEHRFNIQSPVSEEKKILTEIHSFPSWFEEKVQDSKSVIANVTSNDLNTLQGNTNDLNTSQACSNSLKTLEACSNDLGTSQSNSDGLNTALPKSDGLNISQANSNDLKTALVNSNDSNTSQANNGFNSLQGNSSDLNTLQANTKDLNTSQSKSNDSNTSQANNDLNTLPANNNDLNILPTNSNDLNTSQANSYVLNTLQAGNNQTLNTNKSNLSDTSIIEKSLDEHVQSFLTDSSTDNIPPNYVKVNNLVDSRSTDDDQSVLSDNLFLSDIESIASMKLALYDSDASDQHMNLPRDRFGQIDFITLGNQTAASLEEEFYLAMNAVSSLPLSSSMKTDTSLSIQNENFGWVYQGNEKDVILMKKVHSHLKIHSFFGRGVISVPPEAVFKAVSNPIVRTYYDNLLKKITVVRQISERNKIVYMLYETNKCFVKQARDFCVLHAERKEEKRFVLAATSVEIPDCPTVKDIVRGKIYSSGWIIEPHSKEGMSCSMVTYISQVDFGGRLPTRLVNYIGKRQPLGLAYLRKYLESSKLIE</sequence>
<dbReference type="SUPFAM" id="SSF55961">
    <property type="entry name" value="Bet v1-like"/>
    <property type="match status" value="2"/>
</dbReference>
<keyword evidence="2" id="KW-0812">Transmembrane</keyword>
<feature type="compositionally biased region" description="Low complexity" evidence="1">
    <location>
        <begin position="770"/>
        <end position="785"/>
    </location>
</feature>
<dbReference type="PANTHER" id="PTHR19308:SF8">
    <property type="entry name" value="STAR-RELATED LIPID TRANSFER PROTEIN 7, MITOCHONDRIAL"/>
    <property type="match status" value="1"/>
</dbReference>
<dbReference type="Gene3D" id="3.30.530.20">
    <property type="match status" value="2"/>
</dbReference>
<feature type="region of interest" description="Disordered" evidence="1">
    <location>
        <begin position="305"/>
        <end position="351"/>
    </location>
</feature>
<feature type="domain" description="START" evidence="3">
    <location>
        <begin position="425"/>
        <end position="593"/>
    </location>
</feature>
<reference evidence="5" key="1">
    <citation type="submission" date="2025-08" db="UniProtKB">
        <authorList>
            <consortium name="RefSeq"/>
        </authorList>
    </citation>
    <scope>IDENTIFICATION</scope>
</reference>
<evidence type="ECO:0000313" key="5">
    <source>
        <dbReference type="RefSeq" id="XP_065662100.1"/>
    </source>
</evidence>
<keyword evidence="2" id="KW-1133">Transmembrane helix</keyword>
<organism evidence="4 5">
    <name type="scientific">Hydra vulgaris</name>
    <name type="common">Hydra</name>
    <name type="synonym">Hydra attenuata</name>
    <dbReference type="NCBI Taxonomy" id="6087"/>
    <lineage>
        <taxon>Eukaryota</taxon>
        <taxon>Metazoa</taxon>
        <taxon>Cnidaria</taxon>
        <taxon>Hydrozoa</taxon>
        <taxon>Hydroidolina</taxon>
        <taxon>Anthoathecata</taxon>
        <taxon>Aplanulata</taxon>
        <taxon>Hydridae</taxon>
        <taxon>Hydra</taxon>
    </lineage>
</organism>
<dbReference type="CDD" id="cd00177">
    <property type="entry name" value="START"/>
    <property type="match status" value="1"/>
</dbReference>
<dbReference type="Proteomes" id="UP001652625">
    <property type="component" value="Chromosome 09"/>
</dbReference>
<dbReference type="RefSeq" id="XP_065662100.1">
    <property type="nucleotide sequence ID" value="XM_065806028.1"/>
</dbReference>
<evidence type="ECO:0000256" key="2">
    <source>
        <dbReference type="SAM" id="Phobius"/>
    </source>
</evidence>
<dbReference type="InterPro" id="IPR002913">
    <property type="entry name" value="START_lipid-bd_dom"/>
</dbReference>
<feature type="domain" description="START" evidence="3">
    <location>
        <begin position="957"/>
        <end position="1119"/>
    </location>
</feature>
<dbReference type="PANTHER" id="PTHR19308">
    <property type="entry name" value="PHOSPHATIDYLCHOLINE TRANSFER PROTEIN"/>
    <property type="match status" value="1"/>
</dbReference>
<dbReference type="GeneID" id="100208202"/>
<dbReference type="PROSITE" id="PS50848">
    <property type="entry name" value="START"/>
    <property type="match status" value="2"/>
</dbReference>
<evidence type="ECO:0000256" key="1">
    <source>
        <dbReference type="SAM" id="MobiDB-lite"/>
    </source>
</evidence>
<protein>
    <submittedName>
        <fullName evidence="5">Uncharacterized protein LOC100208202 isoform X2</fullName>
    </submittedName>
</protein>
<feature type="compositionally biased region" description="Basic and acidic residues" evidence="1">
    <location>
        <begin position="321"/>
        <end position="341"/>
    </location>
</feature>
<feature type="compositionally biased region" description="Polar residues" evidence="1">
    <location>
        <begin position="720"/>
        <end position="769"/>
    </location>
</feature>
<dbReference type="InterPro" id="IPR051213">
    <property type="entry name" value="START_lipid_transfer"/>
</dbReference>
<feature type="transmembrane region" description="Helical" evidence="2">
    <location>
        <begin position="24"/>
        <end position="43"/>
    </location>
</feature>
<dbReference type="InterPro" id="IPR023393">
    <property type="entry name" value="START-like_dom_sf"/>
</dbReference>
<feature type="region of interest" description="Disordered" evidence="1">
    <location>
        <begin position="720"/>
        <end position="793"/>
    </location>
</feature>
<dbReference type="SMART" id="SM00234">
    <property type="entry name" value="START"/>
    <property type="match status" value="2"/>
</dbReference>
<evidence type="ECO:0000313" key="4">
    <source>
        <dbReference type="Proteomes" id="UP001652625"/>
    </source>
</evidence>
<feature type="compositionally biased region" description="Polar residues" evidence="1">
    <location>
        <begin position="342"/>
        <end position="351"/>
    </location>
</feature>
<keyword evidence="4" id="KW-1185">Reference proteome</keyword>
<accession>A0ABM4CK15</accession>
<dbReference type="Pfam" id="PF01852">
    <property type="entry name" value="START"/>
    <property type="match status" value="2"/>
</dbReference>
<keyword evidence="2" id="KW-0472">Membrane</keyword>
<name>A0ABM4CK15_HYDVU</name>
<gene>
    <name evidence="5" type="primary">LOC100208202</name>
</gene>
<proteinExistence type="predicted"/>